<dbReference type="CDD" id="cd19144">
    <property type="entry name" value="AKR_AKR13A1"/>
    <property type="match status" value="1"/>
</dbReference>
<feature type="region of interest" description="Disordered" evidence="2">
    <location>
        <begin position="357"/>
        <end position="403"/>
    </location>
</feature>
<evidence type="ECO:0000313" key="5">
    <source>
        <dbReference type="Proteomes" id="UP000215453"/>
    </source>
</evidence>
<dbReference type="Pfam" id="PF00248">
    <property type="entry name" value="Aldo_ket_red"/>
    <property type="match status" value="1"/>
</dbReference>
<dbReference type="InterPro" id="IPR023210">
    <property type="entry name" value="NADP_OxRdtase_dom"/>
</dbReference>
<protein>
    <recommendedName>
        <fullName evidence="3">NADP-dependent oxidoreductase domain-containing protein</fullName>
    </recommendedName>
</protein>
<dbReference type="EMBL" id="LT882687">
    <property type="protein sequence ID" value="SMY29217.1"/>
    <property type="molecule type" value="Genomic_DNA"/>
</dbReference>
<dbReference type="InterPro" id="IPR036812">
    <property type="entry name" value="NAD(P)_OxRdtase_dom_sf"/>
</dbReference>
<feature type="compositionally biased region" description="Low complexity" evidence="2">
    <location>
        <begin position="375"/>
        <end position="390"/>
    </location>
</feature>
<organism evidence="4 5">
    <name type="scientific">Zymoseptoria tritici ST99CH_1A5</name>
    <dbReference type="NCBI Taxonomy" id="1276529"/>
    <lineage>
        <taxon>Eukaryota</taxon>
        <taxon>Fungi</taxon>
        <taxon>Dikarya</taxon>
        <taxon>Ascomycota</taxon>
        <taxon>Pezizomycotina</taxon>
        <taxon>Dothideomycetes</taxon>
        <taxon>Dothideomycetidae</taxon>
        <taxon>Mycosphaerellales</taxon>
        <taxon>Mycosphaerellaceae</taxon>
        <taxon>Zymoseptoria</taxon>
    </lineage>
</organism>
<evidence type="ECO:0000259" key="3">
    <source>
        <dbReference type="Pfam" id="PF00248"/>
    </source>
</evidence>
<dbReference type="PRINTS" id="PR00069">
    <property type="entry name" value="ALDKETRDTASE"/>
</dbReference>
<evidence type="ECO:0000256" key="1">
    <source>
        <dbReference type="ARBA" id="ARBA00023002"/>
    </source>
</evidence>
<dbReference type="AlphaFoldDB" id="A0A1Y6LXW5"/>
<dbReference type="PANTHER" id="PTHR43625">
    <property type="entry name" value="AFLATOXIN B1 ALDEHYDE REDUCTASE"/>
    <property type="match status" value="1"/>
</dbReference>
<dbReference type="GO" id="GO:0016491">
    <property type="term" value="F:oxidoreductase activity"/>
    <property type="evidence" value="ECO:0007669"/>
    <property type="project" value="UniProtKB-KW"/>
</dbReference>
<proteinExistence type="predicted"/>
<keyword evidence="1" id="KW-0560">Oxidoreductase</keyword>
<sequence length="403" mass="44338">MSASIQNLASKATGGAVGPTLPVRKLGKNGPTITALGYGTMGLSAFYGAPKPDAERFAVLDKAFDLGELFWDSADMYQDSEDLLGAWFKQNPGKREKIFLATKFANCSDAEGNRWVDSTPEYCRKACEKSLKRLGVESIDLYYAHRLDGKTPVELTVRELKKLKEEGKIKYIGLSECDSDSLRRACKVEHIDAVQIEYSPFSLDIESEQIGLLKTARELGVAIVAYSPIGRGMLGGQIRSPKDFEEGDFRTFAPRFSEENFPKNLELVDRITEIAKKKNCTASQLTLAWLMAQGDDIFPIPGTTNLSRLEENVNSLKVKLSKEEEQEIRKACENAVVSGARYPEAFAASCFASTPPLKERDAVAEGPPFLTSQAQQQSRVLSNSSSSHPSARPRTLPPPGIKQ</sequence>
<dbReference type="InterPro" id="IPR050791">
    <property type="entry name" value="Aldo-Keto_reductase"/>
</dbReference>
<gene>
    <name evidence="4" type="ORF">ZT1A5_G10664</name>
</gene>
<reference evidence="4 5" key="1">
    <citation type="submission" date="2016-10" db="EMBL/GenBank/DDBJ databases">
        <authorList>
            <person name="Varghese N."/>
        </authorList>
    </citation>
    <scope>NUCLEOTIDE SEQUENCE [LARGE SCALE GENOMIC DNA]</scope>
</reference>
<dbReference type="InterPro" id="IPR020471">
    <property type="entry name" value="AKR"/>
</dbReference>
<feature type="domain" description="NADP-dependent oxidoreductase" evidence="3">
    <location>
        <begin position="36"/>
        <end position="331"/>
    </location>
</feature>
<dbReference type="Gene3D" id="3.20.20.100">
    <property type="entry name" value="NADP-dependent oxidoreductase domain"/>
    <property type="match status" value="1"/>
</dbReference>
<dbReference type="SUPFAM" id="SSF51430">
    <property type="entry name" value="NAD(P)-linked oxidoreductase"/>
    <property type="match status" value="1"/>
</dbReference>
<evidence type="ECO:0000256" key="2">
    <source>
        <dbReference type="SAM" id="MobiDB-lite"/>
    </source>
</evidence>
<name>A0A1Y6LXW5_ZYMTR</name>
<dbReference type="PANTHER" id="PTHR43625:SF40">
    <property type="entry name" value="ALDO-KETO REDUCTASE YAKC [NADP(+)]"/>
    <property type="match status" value="1"/>
</dbReference>
<evidence type="ECO:0000313" key="4">
    <source>
        <dbReference type="EMBL" id="SMY29217.1"/>
    </source>
</evidence>
<dbReference type="GO" id="GO:0005737">
    <property type="term" value="C:cytoplasm"/>
    <property type="evidence" value="ECO:0007669"/>
    <property type="project" value="TreeGrafter"/>
</dbReference>
<dbReference type="Proteomes" id="UP000215453">
    <property type="component" value="Chromosome 12"/>
</dbReference>
<accession>A0A1Y6LXW5</accession>